<evidence type="ECO:0000256" key="1">
    <source>
        <dbReference type="SAM" id="MobiDB-lite"/>
    </source>
</evidence>
<sequence>MLDPAYYDAWLDPATPKNYLEDILSHDIDGQLQFNRVGREVNLTVINKQPNDHPALSGRSIPYERRTDQAGRRHGASSTRPRPGFRPHM</sequence>
<organism evidence="2 3">
    <name type="scientific">Mesorhizobium huakuii</name>
    <dbReference type="NCBI Taxonomy" id="28104"/>
    <lineage>
        <taxon>Bacteria</taxon>
        <taxon>Pseudomonadati</taxon>
        <taxon>Pseudomonadota</taxon>
        <taxon>Alphaproteobacteria</taxon>
        <taxon>Hyphomicrobiales</taxon>
        <taxon>Phyllobacteriaceae</taxon>
        <taxon>Mesorhizobium</taxon>
    </lineage>
</organism>
<keyword evidence="3" id="KW-1185">Reference proteome</keyword>
<accession>A0ABZ0VSF1</accession>
<dbReference type="Proteomes" id="UP001322481">
    <property type="component" value="Chromosome"/>
</dbReference>
<feature type="compositionally biased region" description="Basic and acidic residues" evidence="1">
    <location>
        <begin position="62"/>
        <end position="71"/>
    </location>
</feature>
<gene>
    <name evidence="2" type="ORF">U0R22_003384</name>
</gene>
<evidence type="ECO:0000313" key="2">
    <source>
        <dbReference type="EMBL" id="WQB99209.1"/>
    </source>
</evidence>
<dbReference type="SUPFAM" id="SSF143081">
    <property type="entry name" value="BB1717-like"/>
    <property type="match status" value="1"/>
</dbReference>
<name>A0ABZ0VSF1_9HYPH</name>
<feature type="region of interest" description="Disordered" evidence="1">
    <location>
        <begin position="48"/>
        <end position="89"/>
    </location>
</feature>
<dbReference type="InterPro" id="IPR036590">
    <property type="entry name" value="SRAP-like"/>
</dbReference>
<evidence type="ECO:0008006" key="4">
    <source>
        <dbReference type="Google" id="ProtNLM"/>
    </source>
</evidence>
<evidence type="ECO:0000313" key="3">
    <source>
        <dbReference type="Proteomes" id="UP001322481"/>
    </source>
</evidence>
<dbReference type="RefSeq" id="WP_274533708.1">
    <property type="nucleotide sequence ID" value="NZ_CP139858.1"/>
</dbReference>
<protein>
    <recommendedName>
        <fullName evidence="4">SOS response-associated peptidase</fullName>
    </recommendedName>
</protein>
<dbReference type="EMBL" id="CP139858">
    <property type="protein sequence ID" value="WQB99209.1"/>
    <property type="molecule type" value="Genomic_DNA"/>
</dbReference>
<proteinExistence type="predicted"/>
<reference evidence="2 3" key="1">
    <citation type="submission" date="2023-11" db="EMBL/GenBank/DDBJ databases">
        <authorList>
            <person name="Panchal A.K."/>
            <person name="Meaney J.S."/>
            <person name="Karas B.J."/>
            <person name="diCenzo G.C."/>
        </authorList>
    </citation>
    <scope>NUCLEOTIDE SEQUENCE [LARGE SCALE GENOMIC DNA]</scope>
    <source>
        <strain evidence="2 3">NZP2235</strain>
    </source>
</reference>